<dbReference type="Gene3D" id="3.40.50.150">
    <property type="entry name" value="Vaccinia Virus protein VP39"/>
    <property type="match status" value="1"/>
</dbReference>
<dbReference type="SUPFAM" id="SSF53335">
    <property type="entry name" value="S-adenosyl-L-methionine-dependent methyltransferases"/>
    <property type="match status" value="1"/>
</dbReference>
<keyword evidence="2" id="KW-0489">Methyltransferase</keyword>
<reference key="1">
    <citation type="submission" date="2010-11" db="EMBL/GenBank/DDBJ databases">
        <title>The complete sequence of chromosome of Isophaera pallida ATCC 43644.</title>
        <authorList>
            <consortium name="US DOE Joint Genome Institute (JGI-PGF)"/>
            <person name="Lucas S."/>
            <person name="Copeland A."/>
            <person name="Lapidus A."/>
            <person name="Bruce D."/>
            <person name="Goodwin L."/>
            <person name="Pitluck S."/>
            <person name="Kyrpides N."/>
            <person name="Mavromatis K."/>
            <person name="Pagani I."/>
            <person name="Ivanova N."/>
            <person name="Saunders E."/>
            <person name="Brettin T."/>
            <person name="Detter J.C."/>
            <person name="Han C."/>
            <person name="Tapia R."/>
            <person name="Land M."/>
            <person name="Hauser L."/>
            <person name="Markowitz V."/>
            <person name="Cheng J.-F."/>
            <person name="Hugenholtz P."/>
            <person name="Woyke T."/>
            <person name="Wu D."/>
            <person name="Eisen J.A."/>
        </authorList>
    </citation>
    <scope>NUCLEOTIDE SEQUENCE</scope>
    <source>
        <strain>ATCC 43644</strain>
    </source>
</reference>
<dbReference type="STRING" id="575540.Isop_2561"/>
<evidence type="ECO:0000313" key="2">
    <source>
        <dbReference type="EMBL" id="ADV63132.1"/>
    </source>
</evidence>
<evidence type="ECO:0000259" key="1">
    <source>
        <dbReference type="Pfam" id="PF08241"/>
    </source>
</evidence>
<dbReference type="PANTHER" id="PTHR43861">
    <property type="entry name" value="TRANS-ACONITATE 2-METHYLTRANSFERASE-RELATED"/>
    <property type="match status" value="1"/>
</dbReference>
<evidence type="ECO:0000313" key="3">
    <source>
        <dbReference type="Proteomes" id="UP000008631"/>
    </source>
</evidence>
<feature type="domain" description="Methyltransferase type 11" evidence="1">
    <location>
        <begin position="134"/>
        <end position="227"/>
    </location>
</feature>
<dbReference type="GO" id="GO:0032259">
    <property type="term" value="P:methylation"/>
    <property type="evidence" value="ECO:0007669"/>
    <property type="project" value="UniProtKB-KW"/>
</dbReference>
<dbReference type="eggNOG" id="COG2226">
    <property type="taxonomic scope" value="Bacteria"/>
</dbReference>
<dbReference type="InParanoid" id="E8QYD7"/>
<dbReference type="CDD" id="cd02440">
    <property type="entry name" value="AdoMet_MTases"/>
    <property type="match status" value="1"/>
</dbReference>
<dbReference type="KEGG" id="ipa:Isop_2561"/>
<dbReference type="Proteomes" id="UP000008631">
    <property type="component" value="Chromosome"/>
</dbReference>
<accession>E8QYD7</accession>
<dbReference type="InterPro" id="IPR013216">
    <property type="entry name" value="Methyltransf_11"/>
</dbReference>
<dbReference type="InterPro" id="IPR029063">
    <property type="entry name" value="SAM-dependent_MTases_sf"/>
</dbReference>
<dbReference type="OrthoDB" id="3206826at2"/>
<dbReference type="GO" id="GO:0008757">
    <property type="term" value="F:S-adenosylmethionine-dependent methyltransferase activity"/>
    <property type="evidence" value="ECO:0007669"/>
    <property type="project" value="InterPro"/>
</dbReference>
<dbReference type="Pfam" id="PF08241">
    <property type="entry name" value="Methyltransf_11"/>
    <property type="match status" value="1"/>
</dbReference>
<proteinExistence type="predicted"/>
<keyword evidence="2" id="KW-0808">Transferase</keyword>
<reference evidence="2 3" key="2">
    <citation type="journal article" date="2011" name="Stand. Genomic Sci.">
        <title>Complete genome sequence of Isosphaera pallida type strain (IS1B).</title>
        <authorList>
            <consortium name="US DOE Joint Genome Institute (JGI-PGF)"/>
            <person name="Goker M."/>
            <person name="Cleland D."/>
            <person name="Saunders E."/>
            <person name="Lapidus A."/>
            <person name="Nolan M."/>
            <person name="Lucas S."/>
            <person name="Hammon N."/>
            <person name="Deshpande S."/>
            <person name="Cheng J.F."/>
            <person name="Tapia R."/>
            <person name="Han C."/>
            <person name="Goodwin L."/>
            <person name="Pitluck S."/>
            <person name="Liolios K."/>
            <person name="Pagani I."/>
            <person name="Ivanova N."/>
            <person name="Mavromatis K."/>
            <person name="Pati A."/>
            <person name="Chen A."/>
            <person name="Palaniappan K."/>
            <person name="Land M."/>
            <person name="Hauser L."/>
            <person name="Chang Y.J."/>
            <person name="Jeffries C.D."/>
            <person name="Detter J.C."/>
            <person name="Beck B."/>
            <person name="Woyke T."/>
            <person name="Bristow J."/>
            <person name="Eisen J.A."/>
            <person name="Markowitz V."/>
            <person name="Hugenholtz P."/>
            <person name="Kyrpides N.C."/>
            <person name="Klenk H.P."/>
        </authorList>
    </citation>
    <scope>NUCLEOTIDE SEQUENCE [LARGE SCALE GENOMIC DNA]</scope>
    <source>
        <strain evidence="3">ATCC 43644 / DSM 9630 / IS1B</strain>
    </source>
</reference>
<sequence>MLMITSSQAVQPDLESGTLDLPNDLLDLLRDPVDEQPLRLSVGTMTQANTQNDSPVPSNSDALGHVESVSLFNERTGARYAIRGGVVRFAGEAYAASFGRQWNRYDVARPEEDAVVFQVKTGQDPTALSGWLCLDGGCGGGRYTRLLAERGARVIGLDLSTAVDKAAALTRDHRQRVLIAQADLLHPPVAREAFDLVFSLGVLHHTPDPRAGFAQLAARVKPGGLLAVWLYRRNTLPQEWLNSGLRAVTTRLPAQILEPFCIALGVLGSIPLINRVLNKVVNFSNHPDWTLRVCDNFDWYAPKYQSHHTPEELQSWFESEGFEAIEELPPQKGGGGGLYDWAHRHGLIIGSGVNVVGRKPLESHATATPSHSKTNLCTIF</sequence>
<organism evidence="2 3">
    <name type="scientific">Isosphaera pallida (strain ATCC 43644 / DSM 9630 / IS1B)</name>
    <dbReference type="NCBI Taxonomy" id="575540"/>
    <lineage>
        <taxon>Bacteria</taxon>
        <taxon>Pseudomonadati</taxon>
        <taxon>Planctomycetota</taxon>
        <taxon>Planctomycetia</taxon>
        <taxon>Isosphaerales</taxon>
        <taxon>Isosphaeraceae</taxon>
        <taxon>Isosphaera</taxon>
    </lineage>
</organism>
<dbReference type="HOGENOM" id="CLU_071502_0_0_0"/>
<gene>
    <name evidence="2" type="ordered locus">Isop_2561</name>
</gene>
<protein>
    <submittedName>
        <fullName evidence="2">Methyltransferase type 11</fullName>
    </submittedName>
</protein>
<dbReference type="AlphaFoldDB" id="E8QYD7"/>
<dbReference type="EMBL" id="CP002353">
    <property type="protein sequence ID" value="ADV63132.1"/>
    <property type="molecule type" value="Genomic_DNA"/>
</dbReference>
<name>E8QYD7_ISOPI</name>
<keyword evidence="3" id="KW-1185">Reference proteome</keyword>